<keyword evidence="2" id="KW-1185">Reference proteome</keyword>
<comment type="caution">
    <text evidence="1">The sequence shown here is derived from an EMBL/GenBank/DDBJ whole genome shotgun (WGS) entry which is preliminary data.</text>
</comment>
<proteinExistence type="predicted"/>
<dbReference type="AlphaFoldDB" id="A0A9D3WSU0"/>
<dbReference type="Proteomes" id="UP000827986">
    <property type="component" value="Unassembled WGS sequence"/>
</dbReference>
<evidence type="ECO:0000313" key="1">
    <source>
        <dbReference type="EMBL" id="KAH1167452.1"/>
    </source>
</evidence>
<dbReference type="EMBL" id="JAHDVG010000486">
    <property type="protein sequence ID" value="KAH1167452.1"/>
    <property type="molecule type" value="Genomic_DNA"/>
</dbReference>
<evidence type="ECO:0000313" key="2">
    <source>
        <dbReference type="Proteomes" id="UP000827986"/>
    </source>
</evidence>
<accession>A0A9D3WSU0</accession>
<protein>
    <submittedName>
        <fullName evidence="1">Uncharacterized protein</fullName>
    </submittedName>
</protein>
<organism evidence="1 2">
    <name type="scientific">Mauremys mutica</name>
    <name type="common">yellowpond turtle</name>
    <dbReference type="NCBI Taxonomy" id="74926"/>
    <lineage>
        <taxon>Eukaryota</taxon>
        <taxon>Metazoa</taxon>
        <taxon>Chordata</taxon>
        <taxon>Craniata</taxon>
        <taxon>Vertebrata</taxon>
        <taxon>Euteleostomi</taxon>
        <taxon>Archelosauria</taxon>
        <taxon>Testudinata</taxon>
        <taxon>Testudines</taxon>
        <taxon>Cryptodira</taxon>
        <taxon>Durocryptodira</taxon>
        <taxon>Testudinoidea</taxon>
        <taxon>Geoemydidae</taxon>
        <taxon>Geoemydinae</taxon>
        <taxon>Mauremys</taxon>
    </lineage>
</organism>
<gene>
    <name evidence="1" type="ORF">KIL84_002935</name>
</gene>
<reference evidence="1" key="1">
    <citation type="submission" date="2021-09" db="EMBL/GenBank/DDBJ databases">
        <title>The genome of Mauremys mutica provides insights into the evolution of semi-aquatic lifestyle.</title>
        <authorList>
            <person name="Gong S."/>
            <person name="Gao Y."/>
        </authorList>
    </citation>
    <scope>NUCLEOTIDE SEQUENCE</scope>
    <source>
        <strain evidence="1">MM-2020</strain>
        <tissue evidence="1">Muscle</tissue>
    </source>
</reference>
<name>A0A9D3WSU0_9SAUR</name>
<sequence length="100" mass="10897">MLGSQGRRQEGLGWGRSQDPWVCLKVSFPSASPCYAMYSLSRGWGLNRFPAFWGVFPHMGRGELLGQLLALLGEAKPPPPHSRALCGSSHQLGMLGQLLC</sequence>